<reference evidence="3" key="1">
    <citation type="journal article" date="2024" name="IScience">
        <title>Strigolactones Initiate the Formation of Haustorium-like Structures in Castilleja.</title>
        <authorList>
            <person name="Buerger M."/>
            <person name="Peterson D."/>
            <person name="Chory J."/>
        </authorList>
    </citation>
    <scope>NUCLEOTIDE SEQUENCE [LARGE SCALE GENOMIC DNA]</scope>
</reference>
<evidence type="ECO:0000256" key="1">
    <source>
        <dbReference type="SAM" id="MobiDB-lite"/>
    </source>
</evidence>
<accession>A0ABD3C7E5</accession>
<comment type="caution">
    <text evidence="2">The sequence shown here is derived from an EMBL/GenBank/DDBJ whole genome shotgun (WGS) entry which is preliminary data.</text>
</comment>
<protein>
    <submittedName>
        <fullName evidence="2">Uncharacterized protein</fullName>
    </submittedName>
</protein>
<dbReference type="AlphaFoldDB" id="A0ABD3C7E5"/>
<feature type="region of interest" description="Disordered" evidence="1">
    <location>
        <begin position="66"/>
        <end position="87"/>
    </location>
</feature>
<gene>
    <name evidence="2" type="ORF">CASFOL_031714</name>
</gene>
<dbReference type="Proteomes" id="UP001632038">
    <property type="component" value="Unassembled WGS sequence"/>
</dbReference>
<dbReference type="EMBL" id="JAVIJP010000053">
    <property type="protein sequence ID" value="KAL3625046.1"/>
    <property type="molecule type" value="Genomic_DNA"/>
</dbReference>
<sequence length="126" mass="14113">MAEEEQVEGFMYQSFGPKILRPTWRRSRQSPMEKCAAWLKFWPDLAVANGVANIMKEVQHHLEAPWAGDSDSVSSNAVSPTVKGGGERQRISMVGRVALSGGVWHCGDGERTVNEWSLLAELRWKD</sequence>
<name>A0ABD3C7E5_9LAMI</name>
<keyword evidence="3" id="KW-1185">Reference proteome</keyword>
<proteinExistence type="predicted"/>
<organism evidence="2 3">
    <name type="scientific">Castilleja foliolosa</name>
    <dbReference type="NCBI Taxonomy" id="1961234"/>
    <lineage>
        <taxon>Eukaryota</taxon>
        <taxon>Viridiplantae</taxon>
        <taxon>Streptophyta</taxon>
        <taxon>Embryophyta</taxon>
        <taxon>Tracheophyta</taxon>
        <taxon>Spermatophyta</taxon>
        <taxon>Magnoliopsida</taxon>
        <taxon>eudicotyledons</taxon>
        <taxon>Gunneridae</taxon>
        <taxon>Pentapetalae</taxon>
        <taxon>asterids</taxon>
        <taxon>lamiids</taxon>
        <taxon>Lamiales</taxon>
        <taxon>Orobanchaceae</taxon>
        <taxon>Pedicularideae</taxon>
        <taxon>Castillejinae</taxon>
        <taxon>Castilleja</taxon>
    </lineage>
</organism>
<evidence type="ECO:0000313" key="3">
    <source>
        <dbReference type="Proteomes" id="UP001632038"/>
    </source>
</evidence>
<evidence type="ECO:0000313" key="2">
    <source>
        <dbReference type="EMBL" id="KAL3625046.1"/>
    </source>
</evidence>